<dbReference type="RefSeq" id="WP_076704233.1">
    <property type="nucleotide sequence ID" value="NZ_MRDE01000064.1"/>
</dbReference>
<feature type="binding site" evidence="7">
    <location>
        <position position="191"/>
    </location>
    <ligand>
        <name>phosphoenolpyruvate</name>
        <dbReference type="ChEBI" id="CHEBI:58702"/>
    </ligand>
</feature>
<feature type="binding site" evidence="7">
    <location>
        <position position="333"/>
    </location>
    <ligand>
        <name>3-phosphoshikimate</name>
        <dbReference type="ChEBI" id="CHEBI:145989"/>
    </ligand>
</feature>
<dbReference type="AlphaFoldDB" id="A0A1R1L9F6"/>
<dbReference type="EC" id="2.5.1.19" evidence="7"/>
<evidence type="ECO:0000256" key="3">
    <source>
        <dbReference type="ARBA" id="ARBA00022605"/>
    </source>
</evidence>
<evidence type="ECO:0000259" key="8">
    <source>
        <dbReference type="Pfam" id="PF00275"/>
    </source>
</evidence>
<keyword evidence="3 7" id="KW-0028">Amino-acid biosynthesis</keyword>
<comment type="similarity">
    <text evidence="2 7">Belongs to the EPSP synthase family.</text>
</comment>
<feature type="binding site" evidence="7">
    <location>
        <position position="115"/>
    </location>
    <ligand>
        <name>phosphoenolpyruvate</name>
        <dbReference type="ChEBI" id="CHEBI:58702"/>
    </ligand>
</feature>
<dbReference type="Gene3D" id="3.65.10.10">
    <property type="entry name" value="Enolpyruvate transferase domain"/>
    <property type="match status" value="2"/>
</dbReference>
<feature type="binding site" evidence="7">
    <location>
        <position position="190"/>
    </location>
    <ligand>
        <name>3-phosphoshikimate</name>
        <dbReference type="ChEBI" id="CHEBI:145989"/>
    </ligand>
</feature>
<evidence type="ECO:0000256" key="7">
    <source>
        <dbReference type="HAMAP-Rule" id="MF_00210"/>
    </source>
</evidence>
<feature type="binding site" evidence="7">
    <location>
        <position position="364"/>
    </location>
    <ligand>
        <name>phosphoenolpyruvate</name>
        <dbReference type="ChEBI" id="CHEBI:58702"/>
    </ligand>
</feature>
<dbReference type="PIRSF" id="PIRSF000505">
    <property type="entry name" value="EPSPS"/>
    <property type="match status" value="1"/>
</dbReference>
<keyword evidence="7" id="KW-0963">Cytoplasm</keyword>
<dbReference type="PROSITE" id="PS00885">
    <property type="entry name" value="EPSP_SYNTHASE_2"/>
    <property type="match status" value="1"/>
</dbReference>
<organism evidence="9 10">
    <name type="scientific">Tersicoccus phoenicis</name>
    <dbReference type="NCBI Taxonomy" id="554083"/>
    <lineage>
        <taxon>Bacteria</taxon>
        <taxon>Bacillati</taxon>
        <taxon>Actinomycetota</taxon>
        <taxon>Actinomycetes</taxon>
        <taxon>Micrococcales</taxon>
        <taxon>Micrococcaceae</taxon>
        <taxon>Tersicoccus</taxon>
    </lineage>
</organism>
<dbReference type="PANTHER" id="PTHR21090">
    <property type="entry name" value="AROM/DEHYDROQUINATE SYNTHASE"/>
    <property type="match status" value="1"/>
</dbReference>
<dbReference type="InterPro" id="IPR036968">
    <property type="entry name" value="Enolpyruvate_Tfrase_sf"/>
</dbReference>
<comment type="function">
    <text evidence="7">Catalyzes the transfer of the enolpyruvyl moiety of phosphoenolpyruvate (PEP) to the 5-hydroxyl of shikimate-3-phosphate (S3P) to produce enolpyruvyl shikimate-3-phosphate and inorganic phosphate.</text>
</comment>
<dbReference type="InterPro" id="IPR023193">
    <property type="entry name" value="EPSP_synthase_CS"/>
</dbReference>
<gene>
    <name evidence="7" type="primary">aroA</name>
    <name evidence="9" type="ORF">BKD30_09435</name>
</gene>
<comment type="caution">
    <text evidence="9">The sequence shown here is derived from an EMBL/GenBank/DDBJ whole genome shotgun (WGS) entry which is preliminary data.</text>
</comment>
<protein>
    <recommendedName>
        <fullName evidence="7">3-phosphoshikimate 1-carboxyvinyltransferase</fullName>
        <ecNumber evidence="7">2.5.1.19</ecNumber>
    </recommendedName>
    <alternativeName>
        <fullName evidence="7">5-enolpyruvylshikimate-3-phosphate synthase</fullName>
        <shortName evidence="7">EPSP synthase</shortName>
        <shortName evidence="7">EPSPS</shortName>
    </alternativeName>
</protein>
<sequence>MTGTADTPRRSLPWWEAPSATRPVDAVLAVPGSKSLTNRYLVLGALAGGGSRLRAPLHSRDTELMLAAVRALGARVDEIPGPGGFGPDWQFTTPLPSGPAASATPARSVDCGLAGTVMRFVPPLAALTGGPVRFDGDEAARHRPMGAVLDGLRALGVTVDDDGRGALPFTVDGTGAVTGGRVVIDASASSQFVSALLLAAARFAAGLRLEHAGPPIPSLPHVQMTVQALRAVGVAVDDGTPDVWTVEPGAVRPFDVAIEPDLSNAGPFLAAALVTGGRVTITGWPERTTQGGDHWRRILPAFGATVTSGPGRLTVTGPARLRPVDLDLSAAGELAPTVAALAAVAPGRSRLHGIAHLRGHETDRLAALRTELTRAGAPTTETEDGLVVDGGRLHAADIHSYADHRMATFGAVLGLVTPGTRVADIATTAKTLPEFPDLWARMLTGGRSR</sequence>
<dbReference type="SUPFAM" id="SSF55205">
    <property type="entry name" value="EPT/RTPC-like"/>
    <property type="match status" value="1"/>
</dbReference>
<dbReference type="HAMAP" id="MF_00210">
    <property type="entry name" value="EPSP_synth"/>
    <property type="match status" value="1"/>
</dbReference>
<dbReference type="Pfam" id="PF00275">
    <property type="entry name" value="EPSP_synthase"/>
    <property type="match status" value="1"/>
</dbReference>
<dbReference type="UniPathway" id="UPA00053">
    <property type="reaction ID" value="UER00089"/>
</dbReference>
<feature type="binding site" evidence="7">
    <location>
        <position position="39"/>
    </location>
    <ligand>
        <name>3-phosphoshikimate</name>
        <dbReference type="ChEBI" id="CHEBI:145989"/>
    </ligand>
</feature>
<feature type="binding site" evidence="7">
    <location>
        <position position="34"/>
    </location>
    <ligand>
        <name>3-phosphoshikimate</name>
        <dbReference type="ChEBI" id="CHEBI:145989"/>
    </ligand>
</feature>
<proteinExistence type="inferred from homology"/>
<dbReference type="EMBL" id="MRDE01000064">
    <property type="protein sequence ID" value="OMH24121.1"/>
    <property type="molecule type" value="Genomic_DNA"/>
</dbReference>
<dbReference type="NCBIfam" id="TIGR01356">
    <property type="entry name" value="aroA"/>
    <property type="match status" value="1"/>
</dbReference>
<evidence type="ECO:0000256" key="6">
    <source>
        <dbReference type="ARBA" id="ARBA00044633"/>
    </source>
</evidence>
<dbReference type="GO" id="GO:0009073">
    <property type="term" value="P:aromatic amino acid family biosynthetic process"/>
    <property type="evidence" value="ECO:0007669"/>
    <property type="project" value="UniProtKB-KW"/>
</dbReference>
<comment type="subcellular location">
    <subcellularLocation>
        <location evidence="7">Cytoplasm</location>
    </subcellularLocation>
</comment>
<evidence type="ECO:0000256" key="5">
    <source>
        <dbReference type="ARBA" id="ARBA00023141"/>
    </source>
</evidence>
<feature type="active site" description="Proton acceptor" evidence="7">
    <location>
        <position position="333"/>
    </location>
</feature>
<dbReference type="PANTHER" id="PTHR21090:SF5">
    <property type="entry name" value="PENTAFUNCTIONAL AROM POLYPEPTIDE"/>
    <property type="match status" value="1"/>
</dbReference>
<name>A0A1R1L9F6_9MICC</name>
<evidence type="ECO:0000256" key="2">
    <source>
        <dbReference type="ARBA" id="ARBA00009948"/>
    </source>
</evidence>
<feature type="binding site" evidence="7">
    <location>
        <position position="35"/>
    </location>
    <ligand>
        <name>3-phosphoshikimate</name>
        <dbReference type="ChEBI" id="CHEBI:145989"/>
    </ligand>
</feature>
<dbReference type="PROSITE" id="PS00104">
    <property type="entry name" value="EPSP_SYNTHASE_1"/>
    <property type="match status" value="1"/>
</dbReference>
<comment type="subunit">
    <text evidence="7">Monomer.</text>
</comment>
<dbReference type="FunFam" id="3.65.10.10:FF:000011">
    <property type="entry name" value="3-phosphoshikimate 1-carboxyvinyltransferase"/>
    <property type="match status" value="1"/>
</dbReference>
<dbReference type="GO" id="GO:0003866">
    <property type="term" value="F:3-phosphoshikimate 1-carboxyvinyltransferase activity"/>
    <property type="evidence" value="ECO:0007669"/>
    <property type="project" value="UniProtKB-UniRule"/>
</dbReference>
<feature type="binding site" evidence="7">
    <location>
        <position position="191"/>
    </location>
    <ligand>
        <name>3-phosphoshikimate</name>
        <dbReference type="ChEBI" id="CHEBI:145989"/>
    </ligand>
</feature>
<accession>A0A1R1L9F6</accession>
<dbReference type="GO" id="GO:0009423">
    <property type="term" value="P:chorismate biosynthetic process"/>
    <property type="evidence" value="ECO:0007669"/>
    <property type="project" value="UniProtKB-UniRule"/>
</dbReference>
<dbReference type="InterPro" id="IPR001986">
    <property type="entry name" value="Enolpyruvate_Tfrase_dom"/>
</dbReference>
<feature type="binding site" evidence="7">
    <location>
        <position position="360"/>
    </location>
    <ligand>
        <name>3-phosphoshikimate</name>
        <dbReference type="ChEBI" id="CHEBI:145989"/>
    </ligand>
</feature>
<dbReference type="InterPro" id="IPR006264">
    <property type="entry name" value="EPSP_synthase"/>
</dbReference>
<feature type="binding site" evidence="7">
    <location>
        <position position="143"/>
    </location>
    <ligand>
        <name>phosphoenolpyruvate</name>
        <dbReference type="ChEBI" id="CHEBI:58702"/>
    </ligand>
</feature>
<feature type="binding site" evidence="7">
    <location>
        <position position="34"/>
    </location>
    <ligand>
        <name>phosphoenolpyruvate</name>
        <dbReference type="ChEBI" id="CHEBI:58702"/>
    </ligand>
</feature>
<dbReference type="STRING" id="554083.BKD30_09435"/>
<comment type="pathway">
    <text evidence="1 7">Metabolic intermediate biosynthesis; chorismate biosynthesis; chorismate from D-erythrose 4-phosphate and phosphoenolpyruvate: step 6/7.</text>
</comment>
<dbReference type="Proteomes" id="UP000187085">
    <property type="component" value="Unassembled WGS sequence"/>
</dbReference>
<reference evidence="9 10" key="1">
    <citation type="submission" date="2016-12" db="EMBL/GenBank/DDBJ databases">
        <title>Draft genome of Tersicoccus phoenicis 1P05MA.</title>
        <authorList>
            <person name="Nakajima Y."/>
            <person name="Yoshizawa S."/>
            <person name="Nakamura K."/>
            <person name="Ogura Y."/>
            <person name="Hayashi T."/>
            <person name="Kogure K."/>
        </authorList>
    </citation>
    <scope>NUCLEOTIDE SEQUENCE [LARGE SCALE GENOMIC DNA]</scope>
    <source>
        <strain evidence="9 10">1p05MA</strain>
    </source>
</reference>
<keyword evidence="5 7" id="KW-0057">Aromatic amino acid biosynthesis</keyword>
<comment type="catalytic activity">
    <reaction evidence="6">
        <text>3-phosphoshikimate + phosphoenolpyruvate = 5-O-(1-carboxyvinyl)-3-phosphoshikimate + phosphate</text>
        <dbReference type="Rhea" id="RHEA:21256"/>
        <dbReference type="ChEBI" id="CHEBI:43474"/>
        <dbReference type="ChEBI" id="CHEBI:57701"/>
        <dbReference type="ChEBI" id="CHEBI:58702"/>
        <dbReference type="ChEBI" id="CHEBI:145989"/>
        <dbReference type="EC" id="2.5.1.19"/>
    </reaction>
    <physiologicalReaction direction="left-to-right" evidence="6">
        <dbReference type="Rhea" id="RHEA:21257"/>
    </physiologicalReaction>
</comment>
<evidence type="ECO:0000256" key="1">
    <source>
        <dbReference type="ARBA" id="ARBA00004811"/>
    </source>
</evidence>
<dbReference type="GO" id="GO:0008652">
    <property type="term" value="P:amino acid biosynthetic process"/>
    <property type="evidence" value="ECO:0007669"/>
    <property type="project" value="UniProtKB-KW"/>
</dbReference>
<dbReference type="CDD" id="cd01556">
    <property type="entry name" value="EPSP_synthase"/>
    <property type="match status" value="1"/>
</dbReference>
<dbReference type="GO" id="GO:0005737">
    <property type="term" value="C:cytoplasm"/>
    <property type="evidence" value="ECO:0007669"/>
    <property type="project" value="UniProtKB-SubCell"/>
</dbReference>
<keyword evidence="10" id="KW-1185">Reference proteome</keyword>
<comment type="caution">
    <text evidence="7">Lacks conserved residue(s) required for the propagation of feature annotation.</text>
</comment>
<feature type="domain" description="Enolpyruvate transferase" evidence="8">
    <location>
        <begin position="21"/>
        <end position="437"/>
    </location>
</feature>
<evidence type="ECO:0000313" key="10">
    <source>
        <dbReference type="Proteomes" id="UP000187085"/>
    </source>
</evidence>
<feature type="binding site" evidence="7">
    <location>
        <position position="430"/>
    </location>
    <ligand>
        <name>phosphoenolpyruvate</name>
        <dbReference type="ChEBI" id="CHEBI:58702"/>
    </ligand>
</feature>
<feature type="binding site" evidence="7">
    <location>
        <position position="189"/>
    </location>
    <ligand>
        <name>3-phosphoshikimate</name>
        <dbReference type="ChEBI" id="CHEBI:145989"/>
    </ligand>
</feature>
<evidence type="ECO:0000313" key="9">
    <source>
        <dbReference type="EMBL" id="OMH24121.1"/>
    </source>
</evidence>
<feature type="binding site" evidence="7">
    <location>
        <position position="218"/>
    </location>
    <ligand>
        <name>3-phosphoshikimate</name>
        <dbReference type="ChEBI" id="CHEBI:145989"/>
    </ligand>
</feature>
<dbReference type="InterPro" id="IPR013792">
    <property type="entry name" value="RNA3'P_cycl/enolpyr_Trfase_a/b"/>
</dbReference>
<evidence type="ECO:0000256" key="4">
    <source>
        <dbReference type="ARBA" id="ARBA00022679"/>
    </source>
</evidence>
<keyword evidence="4 7" id="KW-0808">Transferase</keyword>
<dbReference type="OrthoDB" id="9809920at2"/>
<feature type="binding site" evidence="7">
    <location>
        <position position="405"/>
    </location>
    <ligand>
        <name>phosphoenolpyruvate</name>
        <dbReference type="ChEBI" id="CHEBI:58702"/>
    </ligand>
</feature>